<accession>A0A1D1Y109</accession>
<keyword evidence="1" id="KW-0732">Signal</keyword>
<reference evidence="3" key="1">
    <citation type="submission" date="2015-07" db="EMBL/GenBank/DDBJ databases">
        <title>Transcriptome Assembly of Anthurium amnicola.</title>
        <authorList>
            <person name="Suzuki J."/>
        </authorList>
    </citation>
    <scope>NUCLEOTIDE SEQUENCE</scope>
</reference>
<organism evidence="3">
    <name type="scientific">Anthurium amnicola</name>
    <dbReference type="NCBI Taxonomy" id="1678845"/>
    <lineage>
        <taxon>Eukaryota</taxon>
        <taxon>Viridiplantae</taxon>
        <taxon>Streptophyta</taxon>
        <taxon>Embryophyta</taxon>
        <taxon>Tracheophyta</taxon>
        <taxon>Spermatophyta</taxon>
        <taxon>Magnoliopsida</taxon>
        <taxon>Liliopsida</taxon>
        <taxon>Araceae</taxon>
        <taxon>Pothoideae</taxon>
        <taxon>Potheae</taxon>
        <taxon>Anthurium</taxon>
    </lineage>
</organism>
<feature type="chain" id="PRO_5008899867" evidence="1">
    <location>
        <begin position="30"/>
        <end position="237"/>
    </location>
</feature>
<name>A0A1D1Y109_9ARAE</name>
<dbReference type="PANTHER" id="PTHR33875:SF2">
    <property type="entry name" value="ACR183CP"/>
    <property type="match status" value="1"/>
</dbReference>
<dbReference type="InterPro" id="IPR036249">
    <property type="entry name" value="Thioredoxin-like_sf"/>
</dbReference>
<evidence type="ECO:0000259" key="2">
    <source>
        <dbReference type="Pfam" id="PF13462"/>
    </source>
</evidence>
<protein>
    <submittedName>
        <fullName evidence="3">Serine protease inhibitor 3/4</fullName>
    </submittedName>
</protein>
<dbReference type="EMBL" id="GDJX01019602">
    <property type="protein sequence ID" value="JAT48334.1"/>
    <property type="molecule type" value="Transcribed_RNA"/>
</dbReference>
<evidence type="ECO:0000313" key="3">
    <source>
        <dbReference type="EMBL" id="JAT48334.1"/>
    </source>
</evidence>
<dbReference type="InterPro" id="IPR012336">
    <property type="entry name" value="Thioredoxin-like_fold"/>
</dbReference>
<dbReference type="CDD" id="cd02972">
    <property type="entry name" value="DsbA_family"/>
    <property type="match status" value="1"/>
</dbReference>
<dbReference type="Gene3D" id="3.40.30.10">
    <property type="entry name" value="Glutaredoxin"/>
    <property type="match status" value="1"/>
</dbReference>
<dbReference type="AlphaFoldDB" id="A0A1D1Y109"/>
<feature type="signal peptide" evidence="1">
    <location>
        <begin position="1"/>
        <end position="29"/>
    </location>
</feature>
<dbReference type="PANTHER" id="PTHR33875">
    <property type="entry name" value="OS09G0542200 PROTEIN"/>
    <property type="match status" value="1"/>
</dbReference>
<proteinExistence type="predicted"/>
<dbReference type="SUPFAM" id="SSF52833">
    <property type="entry name" value="Thioredoxin-like"/>
    <property type="match status" value="1"/>
</dbReference>
<gene>
    <name evidence="3" type="primary">SPI3</name>
    <name evidence="3" type="ORF">g.118054</name>
</gene>
<dbReference type="Pfam" id="PF13462">
    <property type="entry name" value="Thioredoxin_4"/>
    <property type="match status" value="1"/>
</dbReference>
<feature type="domain" description="Thioredoxin-like fold" evidence="2">
    <location>
        <begin position="54"/>
        <end position="219"/>
    </location>
</feature>
<evidence type="ECO:0000256" key="1">
    <source>
        <dbReference type="SAM" id="SignalP"/>
    </source>
</evidence>
<sequence>MGRMGGAPPLPSVLFVFAFCLCYRWCSLAQAPIPSRYDGFVYEVGAAVRGDSIVVEAFFDPLCPDSRDAWPPLKRLLHECSPRVFFVVHPFPLPYHDNSFFSCRALHIANKLNASTTYPLMELFFKYQEKYYNKPTRGMSRESVMGHIIDLAVEAVGNSSIAAFEKGFEDSKTDRATRTSFNYGCSRGVIGTPFFFVNGFPLPGAGSALNYDQWRAIIDPLLLEHNEVGEEAVQAYI</sequence>